<dbReference type="Pfam" id="PF01965">
    <property type="entry name" value="DJ-1_PfpI"/>
    <property type="match status" value="1"/>
</dbReference>
<keyword evidence="6" id="KW-1185">Reference proteome</keyword>
<dbReference type="PANTHER" id="PTHR48094">
    <property type="entry name" value="PROTEIN/NUCLEIC ACID DEGLYCASE DJ-1-RELATED"/>
    <property type="match status" value="1"/>
</dbReference>
<dbReference type="Gene3D" id="3.40.50.880">
    <property type="match status" value="1"/>
</dbReference>
<evidence type="ECO:0000313" key="6">
    <source>
        <dbReference type="Proteomes" id="UP001596104"/>
    </source>
</evidence>
<comment type="similarity">
    <text evidence="3">Belongs to the peptidase C56 family. HSP31-like subfamily.</text>
</comment>
<dbReference type="Proteomes" id="UP001596104">
    <property type="component" value="Unassembled WGS sequence"/>
</dbReference>
<organism evidence="5 6">
    <name type="scientific">Bosea vestrisii</name>
    <dbReference type="NCBI Taxonomy" id="151416"/>
    <lineage>
        <taxon>Bacteria</taxon>
        <taxon>Pseudomonadati</taxon>
        <taxon>Pseudomonadota</taxon>
        <taxon>Alphaproteobacteria</taxon>
        <taxon>Hyphomicrobiales</taxon>
        <taxon>Boseaceae</taxon>
        <taxon>Bosea</taxon>
    </lineage>
</organism>
<dbReference type="PANTHER" id="PTHR48094:SF11">
    <property type="entry name" value="GLUTATHIONE-INDEPENDENT GLYOXALASE HSP31-RELATED"/>
    <property type="match status" value="1"/>
</dbReference>
<dbReference type="RefSeq" id="WP_377006087.1">
    <property type="nucleotide sequence ID" value="NZ_JBHSLV010000002.1"/>
</dbReference>
<evidence type="ECO:0000256" key="2">
    <source>
        <dbReference type="ARBA" id="ARBA00023239"/>
    </source>
</evidence>
<keyword evidence="5" id="KW-0315">Glutamine amidotransferase</keyword>
<gene>
    <name evidence="5" type="ORF">ACFPPC_01445</name>
</gene>
<dbReference type="InterPro" id="IPR050325">
    <property type="entry name" value="Prot/Nucl_acid_deglycase"/>
</dbReference>
<evidence type="ECO:0000256" key="3">
    <source>
        <dbReference type="ARBA" id="ARBA00038493"/>
    </source>
</evidence>
<dbReference type="SUPFAM" id="SSF52317">
    <property type="entry name" value="Class I glutamine amidotransferase-like"/>
    <property type="match status" value="1"/>
</dbReference>
<evidence type="ECO:0000259" key="4">
    <source>
        <dbReference type="Pfam" id="PF01965"/>
    </source>
</evidence>
<sequence length="227" mass="24820">MAKRILHVVSNVAHYADPTQPTGLWLSELTHAYDVFAEKRYGQTIVSPLGGVSPLEPRALKWPLLDASAKAWLDDPNRMALLQATAAPDEIDPTDFDAIYFTGGHAVMWDFPDSEGLQRITRSIWERGGIVSAVCHGYCGLLNTRLSDGKLLVAGKRLTGFSWTEEVLAGVAKKMPYNAEAEMKARGVLYKKAFLPFVSYAVADGRLVTGQNPWSAKATAEKVASLL</sequence>
<protein>
    <submittedName>
        <fullName evidence="5">Type 1 glutamine amidotransferase domain-containing protein</fullName>
    </submittedName>
</protein>
<feature type="domain" description="DJ-1/PfpI" evidence="4">
    <location>
        <begin position="83"/>
        <end position="223"/>
    </location>
</feature>
<dbReference type="CDD" id="cd03141">
    <property type="entry name" value="GATase1_Hsp31_like"/>
    <property type="match status" value="1"/>
</dbReference>
<reference evidence="6" key="1">
    <citation type="journal article" date="2019" name="Int. J. Syst. Evol. Microbiol.">
        <title>The Global Catalogue of Microorganisms (GCM) 10K type strain sequencing project: providing services to taxonomists for standard genome sequencing and annotation.</title>
        <authorList>
            <consortium name="The Broad Institute Genomics Platform"/>
            <consortium name="The Broad Institute Genome Sequencing Center for Infectious Disease"/>
            <person name="Wu L."/>
            <person name="Ma J."/>
        </authorList>
    </citation>
    <scope>NUCLEOTIDE SEQUENCE [LARGE SCALE GENOMIC DNA]</scope>
    <source>
        <strain evidence="6">CGMCC 1.16326</strain>
    </source>
</reference>
<evidence type="ECO:0000256" key="1">
    <source>
        <dbReference type="ARBA" id="ARBA00023016"/>
    </source>
</evidence>
<dbReference type="InterPro" id="IPR029062">
    <property type="entry name" value="Class_I_gatase-like"/>
</dbReference>
<keyword evidence="1" id="KW-0346">Stress response</keyword>
<proteinExistence type="inferred from homology"/>
<dbReference type="EMBL" id="JBHSLV010000002">
    <property type="protein sequence ID" value="MFC5391302.1"/>
    <property type="molecule type" value="Genomic_DNA"/>
</dbReference>
<dbReference type="InterPro" id="IPR002818">
    <property type="entry name" value="DJ-1/PfpI"/>
</dbReference>
<evidence type="ECO:0000313" key="5">
    <source>
        <dbReference type="EMBL" id="MFC5391302.1"/>
    </source>
</evidence>
<keyword evidence="2" id="KW-0456">Lyase</keyword>
<name>A0ABW0H3U0_9HYPH</name>
<accession>A0ABW0H3U0</accession>
<comment type="caution">
    <text evidence="5">The sequence shown here is derived from an EMBL/GenBank/DDBJ whole genome shotgun (WGS) entry which is preliminary data.</text>
</comment>